<dbReference type="EMBL" id="JBEPLJ010000005">
    <property type="protein sequence ID" value="MET3585404.1"/>
    <property type="molecule type" value="Genomic_DNA"/>
</dbReference>
<sequence length="74" mass="8382">MPSKPSAAKSHFRLLHDTFHHHLAGESEFFPEYTGIVHMSGVSEQQIDVEQVCDEHRILVDDDDRLGNVAQIRG</sequence>
<dbReference type="Proteomes" id="UP001549031">
    <property type="component" value="Unassembled WGS sequence"/>
</dbReference>
<name>A0ABV2H4C3_9HYPH</name>
<dbReference type="InterPro" id="IPR036237">
    <property type="entry name" value="Xyl_isomerase-like_sf"/>
</dbReference>
<organism evidence="1 2">
    <name type="scientific">Pseudorhizobium tarimense</name>
    <dbReference type="NCBI Taxonomy" id="1079109"/>
    <lineage>
        <taxon>Bacteria</taxon>
        <taxon>Pseudomonadati</taxon>
        <taxon>Pseudomonadota</taxon>
        <taxon>Alphaproteobacteria</taxon>
        <taxon>Hyphomicrobiales</taxon>
        <taxon>Rhizobiaceae</taxon>
        <taxon>Rhizobium/Agrobacterium group</taxon>
        <taxon>Pseudorhizobium</taxon>
    </lineage>
</organism>
<reference evidence="1 2" key="1">
    <citation type="submission" date="2024-06" db="EMBL/GenBank/DDBJ databases">
        <title>Genomic Encyclopedia of Type Strains, Phase IV (KMG-IV): sequencing the most valuable type-strain genomes for metagenomic binning, comparative biology and taxonomic classification.</title>
        <authorList>
            <person name="Goeker M."/>
        </authorList>
    </citation>
    <scope>NUCLEOTIDE SEQUENCE [LARGE SCALE GENOMIC DNA]</scope>
    <source>
        <strain evidence="1 2">DSM 105042</strain>
    </source>
</reference>
<comment type="caution">
    <text evidence="1">The sequence shown here is derived from an EMBL/GenBank/DDBJ whole genome shotgun (WGS) entry which is preliminary data.</text>
</comment>
<accession>A0ABV2H4C3</accession>
<evidence type="ECO:0000313" key="2">
    <source>
        <dbReference type="Proteomes" id="UP001549031"/>
    </source>
</evidence>
<proteinExistence type="predicted"/>
<gene>
    <name evidence="1" type="ORF">ABID21_001513</name>
</gene>
<protein>
    <submittedName>
        <fullName evidence="1">Xylose isomerase-like sugar epimerase</fullName>
    </submittedName>
</protein>
<dbReference type="SUPFAM" id="SSF51658">
    <property type="entry name" value="Xylose isomerase-like"/>
    <property type="match status" value="1"/>
</dbReference>
<evidence type="ECO:0000313" key="1">
    <source>
        <dbReference type="EMBL" id="MET3585404.1"/>
    </source>
</evidence>
<dbReference type="RefSeq" id="WP_247243367.1">
    <property type="nucleotide sequence ID" value="NZ_JALJRA010000005.1"/>
</dbReference>
<dbReference type="Gene3D" id="3.20.20.150">
    <property type="entry name" value="Divalent-metal-dependent TIM barrel enzymes"/>
    <property type="match status" value="1"/>
</dbReference>
<keyword evidence="2" id="KW-1185">Reference proteome</keyword>